<dbReference type="Gene3D" id="3.60.15.10">
    <property type="entry name" value="Ribonuclease Z/Hydroxyacylglutathione hydrolase-like"/>
    <property type="match status" value="1"/>
</dbReference>
<feature type="domain" description="ComEC/Rec2-related protein" evidence="7">
    <location>
        <begin position="219"/>
        <end position="493"/>
    </location>
</feature>
<dbReference type="Pfam" id="PF03772">
    <property type="entry name" value="Competence"/>
    <property type="match status" value="1"/>
</dbReference>
<gene>
    <name evidence="9" type="ORF">CCDG5_0567</name>
</gene>
<dbReference type="PANTHER" id="PTHR30619">
    <property type="entry name" value="DNA INTERNALIZATION/COMPETENCE PROTEIN COMEC/REC2"/>
    <property type="match status" value="1"/>
</dbReference>
<dbReference type="GO" id="GO:0005886">
    <property type="term" value="C:plasma membrane"/>
    <property type="evidence" value="ECO:0007669"/>
    <property type="project" value="UniProtKB-SubCell"/>
</dbReference>
<feature type="transmembrane region" description="Helical" evidence="6">
    <location>
        <begin position="271"/>
        <end position="287"/>
    </location>
</feature>
<dbReference type="KEGG" id="ccel:CCDG5_0567"/>
<dbReference type="InterPro" id="IPR036866">
    <property type="entry name" value="RibonucZ/Hydroxyglut_hydro"/>
</dbReference>
<name>A0A078KMK6_9FIRM</name>
<keyword evidence="4 6" id="KW-1133">Transmembrane helix</keyword>
<protein>
    <submittedName>
        <fullName evidence="9">Putative membrane protein</fullName>
    </submittedName>
</protein>
<dbReference type="HOGENOM" id="CLU_395290_0_0_9"/>
<evidence type="ECO:0000313" key="10">
    <source>
        <dbReference type="Proteomes" id="UP000032431"/>
    </source>
</evidence>
<evidence type="ECO:0000259" key="7">
    <source>
        <dbReference type="Pfam" id="PF03772"/>
    </source>
</evidence>
<feature type="transmembrane region" description="Helical" evidence="6">
    <location>
        <begin position="446"/>
        <end position="463"/>
    </location>
</feature>
<dbReference type="InterPro" id="IPR004477">
    <property type="entry name" value="ComEC_N"/>
</dbReference>
<evidence type="ECO:0000259" key="8">
    <source>
        <dbReference type="Pfam" id="PF13567"/>
    </source>
</evidence>
<evidence type="ECO:0000256" key="5">
    <source>
        <dbReference type="ARBA" id="ARBA00023136"/>
    </source>
</evidence>
<dbReference type="Pfam" id="PF13567">
    <property type="entry name" value="DUF4131"/>
    <property type="match status" value="1"/>
</dbReference>
<keyword evidence="5 6" id="KW-0472">Membrane</keyword>
<feature type="transmembrane region" description="Helical" evidence="6">
    <location>
        <begin position="475"/>
        <end position="494"/>
    </location>
</feature>
<dbReference type="NCBIfam" id="TIGR00360">
    <property type="entry name" value="ComEC_N-term"/>
    <property type="match status" value="1"/>
</dbReference>
<evidence type="ECO:0000256" key="6">
    <source>
        <dbReference type="SAM" id="Phobius"/>
    </source>
</evidence>
<proteinExistence type="predicted"/>
<dbReference type="OrthoDB" id="9761531at2"/>
<feature type="transmembrane region" description="Helical" evidence="6">
    <location>
        <begin position="52"/>
        <end position="75"/>
    </location>
</feature>
<evidence type="ECO:0000256" key="1">
    <source>
        <dbReference type="ARBA" id="ARBA00004651"/>
    </source>
</evidence>
<dbReference type="PATRIC" id="fig|29343.3.peg.586"/>
<comment type="subcellular location">
    <subcellularLocation>
        <location evidence="1">Cell membrane</location>
        <topology evidence="1">Multi-pass membrane protein</topology>
    </subcellularLocation>
</comment>
<keyword evidence="3 6" id="KW-0812">Transmembrane</keyword>
<keyword evidence="10" id="KW-1185">Reference proteome</keyword>
<dbReference type="InterPro" id="IPR052159">
    <property type="entry name" value="Competence_DNA_uptake"/>
</dbReference>
<dbReference type="EMBL" id="LM995447">
    <property type="protein sequence ID" value="CDZ23698.1"/>
    <property type="molecule type" value="Genomic_DNA"/>
</dbReference>
<feature type="transmembrane region" description="Helical" evidence="6">
    <location>
        <begin position="339"/>
        <end position="357"/>
    </location>
</feature>
<evidence type="ECO:0000256" key="2">
    <source>
        <dbReference type="ARBA" id="ARBA00022475"/>
    </source>
</evidence>
<reference evidence="10" key="1">
    <citation type="submission" date="2014-07" db="EMBL/GenBank/DDBJ databases">
        <authorList>
            <person name="Wibberg D."/>
        </authorList>
    </citation>
    <scope>NUCLEOTIDE SEQUENCE [LARGE SCALE GENOMIC DNA]</scope>
    <source>
        <strain evidence="10">DG5</strain>
    </source>
</reference>
<feature type="transmembrane region" description="Helical" evidence="6">
    <location>
        <begin position="28"/>
        <end position="45"/>
    </location>
</feature>
<organism evidence="9 10">
    <name type="scientific">[Clostridium] cellulosi</name>
    <dbReference type="NCBI Taxonomy" id="29343"/>
    <lineage>
        <taxon>Bacteria</taxon>
        <taxon>Bacillati</taxon>
        <taxon>Bacillota</taxon>
        <taxon>Clostridia</taxon>
        <taxon>Eubacteriales</taxon>
        <taxon>Oscillospiraceae</taxon>
        <taxon>Oscillospiraceae incertae sedis</taxon>
    </lineage>
</organism>
<evidence type="ECO:0000256" key="3">
    <source>
        <dbReference type="ARBA" id="ARBA00022692"/>
    </source>
</evidence>
<sequence>MRRPFAVIGFTWLGVLVAASYAGFALSIALAIFCSVCAVVVLFCIKPEKRRLPAAVFFAAAAAFAAFSFAEYFLYRPVTAFAGKTAQISGVIAEKPTESYGNYYYTIKTNSITVDGKQYNIKTKIRLLSNDELDAEPFDSISASVTLSLPKTKNANGYDSRSYYKSKGVYLFASKAEDIKTAHANSKPPYYYAIKLRQYISGAIEKFVGGQRGSLAAGILIGDTSGLSEDIKNDFSDCGISHLLAVSGTQTSLIMEYLMLLLCALKLPRRVSAAVTAAAVAVFMAVTGFSPSVMRAGIMSILTLCAIIIKRDADVLNSLGLSAFALCFINPYAATDIGLLLSFFATLGMVTVSKRLYALTNSGIEKLPAQIARPVKALSGVLCETIGASALTYPIIILAFGRVSLISLVANMIEVPVSLFVTLATAVLAILSPVWFLVFLIKPIAVLIRLGCDIMIYTARGLADVPFATISAEYGYVNILIVFAAVVFILYFAFRGKGARVAVCVTCICFAVSVGIFSYTVAAHGVMEILPIENTGAAIITSNGHAVVIDLPTSVYNVQNTIVKSLKRRNINYIDAVILTSVDSKKVQVLSDLKRDMGIGKVYAPQNDEGIEDTISVPSKLNAPYGVTVIMLPDRDNANLLTLVYCASSKAMITGSGKFGDFSEYDKSAFKSDLLVCSNNVDPEFASAVSPKNVSCPNDCPKELAAGFLSNEASISTENCLYLTRGGGSYKIISVG</sequence>
<feature type="transmembrane region" description="Helical" evidence="6">
    <location>
        <begin position="420"/>
        <end position="439"/>
    </location>
</feature>
<dbReference type="STRING" id="29343.CCDG5_0567"/>
<feature type="domain" description="DUF4131" evidence="8">
    <location>
        <begin position="28"/>
        <end position="170"/>
    </location>
</feature>
<dbReference type="AlphaFoldDB" id="A0A078KMK6"/>
<feature type="transmembrane region" description="Helical" evidence="6">
    <location>
        <begin position="377"/>
        <end position="400"/>
    </location>
</feature>
<evidence type="ECO:0000313" key="9">
    <source>
        <dbReference type="EMBL" id="CDZ23698.1"/>
    </source>
</evidence>
<dbReference type="Proteomes" id="UP000032431">
    <property type="component" value="Chromosome I"/>
</dbReference>
<accession>A0A078KMK6</accession>
<feature type="transmembrane region" description="Helical" evidence="6">
    <location>
        <begin position="501"/>
        <end position="522"/>
    </location>
</feature>
<dbReference type="PANTHER" id="PTHR30619:SF1">
    <property type="entry name" value="RECOMBINATION PROTEIN 2"/>
    <property type="match status" value="1"/>
</dbReference>
<evidence type="ECO:0000256" key="4">
    <source>
        <dbReference type="ARBA" id="ARBA00022989"/>
    </source>
</evidence>
<dbReference type="InterPro" id="IPR025405">
    <property type="entry name" value="DUF4131"/>
</dbReference>
<keyword evidence="2" id="KW-1003">Cell membrane</keyword>
<feature type="transmembrane region" description="Helical" evidence="6">
    <location>
        <begin position="316"/>
        <end position="333"/>
    </location>
</feature>